<feature type="compositionally biased region" description="Polar residues" evidence="1">
    <location>
        <begin position="201"/>
        <end position="211"/>
    </location>
</feature>
<dbReference type="AlphaFoldDB" id="A0A9P7FZ74"/>
<evidence type="ECO:0000313" key="3">
    <source>
        <dbReference type="Proteomes" id="UP000775547"/>
    </source>
</evidence>
<gene>
    <name evidence="2" type="ORF">DXG03_005681</name>
</gene>
<feature type="region of interest" description="Disordered" evidence="1">
    <location>
        <begin position="1"/>
        <end position="22"/>
    </location>
</feature>
<evidence type="ECO:0000313" key="2">
    <source>
        <dbReference type="EMBL" id="KAG5641237.1"/>
    </source>
</evidence>
<keyword evidence="3" id="KW-1185">Reference proteome</keyword>
<feature type="compositionally biased region" description="Polar residues" evidence="1">
    <location>
        <begin position="162"/>
        <end position="178"/>
    </location>
</feature>
<feature type="region of interest" description="Disordered" evidence="1">
    <location>
        <begin position="194"/>
        <end position="215"/>
    </location>
</feature>
<feature type="compositionally biased region" description="Polar residues" evidence="1">
    <location>
        <begin position="236"/>
        <end position="250"/>
    </location>
</feature>
<dbReference type="EMBL" id="JABCKV010000355">
    <property type="protein sequence ID" value="KAG5641237.1"/>
    <property type="molecule type" value="Genomic_DNA"/>
</dbReference>
<proteinExistence type="predicted"/>
<reference evidence="2" key="1">
    <citation type="submission" date="2020-07" db="EMBL/GenBank/DDBJ databases">
        <authorList>
            <person name="Nieuwenhuis M."/>
            <person name="Van De Peppel L.J.J."/>
        </authorList>
    </citation>
    <scope>NUCLEOTIDE SEQUENCE</scope>
    <source>
        <strain evidence="2">AP01</strain>
        <tissue evidence="2">Mycelium</tissue>
    </source>
</reference>
<organism evidence="2 3">
    <name type="scientific">Asterophora parasitica</name>
    <dbReference type="NCBI Taxonomy" id="117018"/>
    <lineage>
        <taxon>Eukaryota</taxon>
        <taxon>Fungi</taxon>
        <taxon>Dikarya</taxon>
        <taxon>Basidiomycota</taxon>
        <taxon>Agaricomycotina</taxon>
        <taxon>Agaricomycetes</taxon>
        <taxon>Agaricomycetidae</taxon>
        <taxon>Agaricales</taxon>
        <taxon>Tricholomatineae</taxon>
        <taxon>Lyophyllaceae</taxon>
        <taxon>Asterophora</taxon>
    </lineage>
</organism>
<protein>
    <submittedName>
        <fullName evidence="2">Uncharacterized protein</fullName>
    </submittedName>
</protein>
<feature type="region of interest" description="Disordered" evidence="1">
    <location>
        <begin position="161"/>
        <end position="181"/>
    </location>
</feature>
<comment type="caution">
    <text evidence="2">The sequence shown here is derived from an EMBL/GenBank/DDBJ whole genome shotgun (WGS) entry which is preliminary data.</text>
</comment>
<reference evidence="2" key="2">
    <citation type="submission" date="2021-10" db="EMBL/GenBank/DDBJ databases">
        <title>Phylogenomics reveals ancestral predisposition of the termite-cultivated fungus Termitomyces towards a domesticated lifestyle.</title>
        <authorList>
            <person name="Auxier B."/>
            <person name="Grum-Grzhimaylo A."/>
            <person name="Cardenas M.E."/>
            <person name="Lodge J.D."/>
            <person name="Laessoe T."/>
            <person name="Pedersen O."/>
            <person name="Smith M.E."/>
            <person name="Kuyper T.W."/>
            <person name="Franco-Molano E.A."/>
            <person name="Baroni T.J."/>
            <person name="Aanen D.K."/>
        </authorList>
    </citation>
    <scope>NUCLEOTIDE SEQUENCE</scope>
    <source>
        <strain evidence="2">AP01</strain>
        <tissue evidence="2">Mycelium</tissue>
    </source>
</reference>
<feature type="region of interest" description="Disordered" evidence="1">
    <location>
        <begin position="227"/>
        <end position="280"/>
    </location>
</feature>
<evidence type="ECO:0000256" key="1">
    <source>
        <dbReference type="SAM" id="MobiDB-lite"/>
    </source>
</evidence>
<accession>A0A9P7FZ74</accession>
<dbReference type="OrthoDB" id="3032815at2759"/>
<name>A0A9P7FZ74_9AGAR</name>
<sequence>MTPSGYTPLDLPLKPTKGSRRRAQHLSLSLPLVERHSYYASDDLEENLLTAASSRWVISATPKSSASMYSQASYSLSPPIFSETKLDRRRFGISMTPTEPGPWHHPLQSAGASNVFAVDLRSATVLENPFMGNEDDVEEASAQEEVLRGVEKKEGMLEQMEPQATTNGNVASQESTNAKLKKLRTSSRIIGKMLSRLPVHRSNSSRSTSDVEQPLLSELPPRILISLPSPGLEIPSGSSQDASTFSTPRNRATLPSKWKPHRPPSPLPNSLRKHGKHKRNASDLSYLIASPPPPLPTPTRALILSRLAPPVPKRNDLPYLSFSTPLSSSTDVPSSGQESSRWAEIQLRLKARALKSSTYAIHDGGIISPTTSA</sequence>
<dbReference type="Proteomes" id="UP000775547">
    <property type="component" value="Unassembled WGS sequence"/>
</dbReference>